<dbReference type="GO" id="GO:0009276">
    <property type="term" value="C:Gram-negative-bacterium-type cell wall"/>
    <property type="evidence" value="ECO:0007669"/>
    <property type="project" value="InterPro"/>
</dbReference>
<dbReference type="InterPro" id="IPR007812">
    <property type="entry name" value="T2SS_protein-GspL"/>
</dbReference>
<dbReference type="EMBL" id="VJWL01000001">
    <property type="protein sequence ID" value="TRW50308.1"/>
    <property type="molecule type" value="Genomic_DNA"/>
</dbReference>
<evidence type="ECO:0000256" key="1">
    <source>
        <dbReference type="ARBA" id="ARBA00004377"/>
    </source>
</evidence>
<name>A0A552X5L6_9GAMM</name>
<comment type="caution">
    <text evidence="13">The sequence shown here is derived from an EMBL/GenBank/DDBJ whole genome shotgun (WGS) entry which is preliminary data.</text>
</comment>
<protein>
    <recommendedName>
        <fullName evidence="10">Type II secretion system protein L</fullName>
        <shortName evidence="10">T2SS protein L</shortName>
    </recommendedName>
</protein>
<comment type="function">
    <text evidence="10">Inner membrane component of the type II secretion system required for the energy-dependent secretion of extracellular factors such as proteases and toxins from the periplasm.</text>
</comment>
<keyword evidence="5" id="KW-0997">Cell inner membrane</keyword>
<dbReference type="InterPro" id="IPR024230">
    <property type="entry name" value="GspL_cyto_dom"/>
</dbReference>
<dbReference type="InterPro" id="IPR043129">
    <property type="entry name" value="ATPase_NBD"/>
</dbReference>
<dbReference type="Proteomes" id="UP000320359">
    <property type="component" value="Unassembled WGS sequence"/>
</dbReference>
<dbReference type="Pfam" id="PF12693">
    <property type="entry name" value="GspL_C"/>
    <property type="match status" value="1"/>
</dbReference>
<evidence type="ECO:0000259" key="11">
    <source>
        <dbReference type="Pfam" id="PF05134"/>
    </source>
</evidence>
<keyword evidence="7 10" id="KW-0653">Protein transport</keyword>
<feature type="domain" description="GspL periplasmic" evidence="12">
    <location>
        <begin position="247"/>
        <end position="398"/>
    </location>
</feature>
<evidence type="ECO:0000256" key="10">
    <source>
        <dbReference type="PIRNR" id="PIRNR015761"/>
    </source>
</evidence>
<dbReference type="NCBIfam" id="TIGR01709">
    <property type="entry name" value="typeII_sec_gspL"/>
    <property type="match status" value="1"/>
</dbReference>
<dbReference type="AlphaFoldDB" id="A0A552X5L6"/>
<gene>
    <name evidence="13" type="primary">gspL</name>
    <name evidence="13" type="ORF">FM042_05615</name>
</gene>
<keyword evidence="3 10" id="KW-0813">Transport</keyword>
<keyword evidence="14" id="KW-1185">Reference proteome</keyword>
<dbReference type="GO" id="GO:0005886">
    <property type="term" value="C:plasma membrane"/>
    <property type="evidence" value="ECO:0007669"/>
    <property type="project" value="UniProtKB-SubCell"/>
</dbReference>
<comment type="similarity">
    <text evidence="2 10">Belongs to the GSP L family.</text>
</comment>
<organism evidence="13 14">
    <name type="scientific">Aliidiomarina halalkaliphila</name>
    <dbReference type="NCBI Taxonomy" id="2593535"/>
    <lineage>
        <taxon>Bacteria</taxon>
        <taxon>Pseudomonadati</taxon>
        <taxon>Pseudomonadota</taxon>
        <taxon>Gammaproteobacteria</taxon>
        <taxon>Alteromonadales</taxon>
        <taxon>Idiomarinaceae</taxon>
        <taxon>Aliidiomarina</taxon>
    </lineage>
</organism>
<dbReference type="GO" id="GO:0015628">
    <property type="term" value="P:protein secretion by the type II secretion system"/>
    <property type="evidence" value="ECO:0007669"/>
    <property type="project" value="InterPro"/>
</dbReference>
<evidence type="ECO:0000256" key="6">
    <source>
        <dbReference type="ARBA" id="ARBA00022692"/>
    </source>
</evidence>
<dbReference type="OrthoDB" id="7011844at2"/>
<feature type="domain" description="GspL cytoplasmic actin-ATPase-like" evidence="11">
    <location>
        <begin position="8"/>
        <end position="239"/>
    </location>
</feature>
<evidence type="ECO:0000256" key="8">
    <source>
        <dbReference type="ARBA" id="ARBA00022989"/>
    </source>
</evidence>
<comment type="subcellular location">
    <subcellularLocation>
        <location evidence="1">Cell inner membrane</location>
        <topology evidence="1">Single-pass membrane protein</topology>
    </subcellularLocation>
</comment>
<dbReference type="InterPro" id="IPR025691">
    <property type="entry name" value="GspL_pp_dom"/>
</dbReference>
<sequence length="400" mass="44419">MYAMSEQLIIRLPADQQAPVSWLIWSLAQKELLASGEVLIADLNELAEKAKNRHVLAFASTLAVGMHQLHLPVKSRRQLGQVIPFALEDELAEDIEALHFAWPDNVLKDDPIPVAVVAHEQMSQWLDMLATAGLTVNELYPDVYLLPFVEQEWAMTQFGSEWVLRTGAWQGTALDVDLLPHFAPDEVMGEPIRIRAYGDTQWAAAPAPVEDAGPALPLELAAEFNRAGAINLLQGNYRVQHASNFSLQKFKFPAIAAGICFAVLLANQWVTAVQLERETRALSEQTNALYLATFPNETRVQDPVRQMDAHVRSIRGPQAGNVLHLLQQLEPAFTAAPLQLTMMQYDASRGELRLQANGENFDMFERFARAAREQNLDVNQGQLTSRAGQINGTILVRSGS</sequence>
<keyword evidence="6" id="KW-0812">Transmembrane</keyword>
<evidence type="ECO:0000256" key="5">
    <source>
        <dbReference type="ARBA" id="ARBA00022519"/>
    </source>
</evidence>
<dbReference type="CDD" id="cd24017">
    <property type="entry name" value="ASKHA_T2SSL_N"/>
    <property type="match status" value="1"/>
</dbReference>
<keyword evidence="4" id="KW-1003">Cell membrane</keyword>
<dbReference type="Gene3D" id="3.30.420.380">
    <property type="match status" value="1"/>
</dbReference>
<evidence type="ECO:0000256" key="3">
    <source>
        <dbReference type="ARBA" id="ARBA00022448"/>
    </source>
</evidence>
<keyword evidence="8" id="KW-1133">Transmembrane helix</keyword>
<reference evidence="13 14" key="1">
    <citation type="submission" date="2019-07" db="EMBL/GenBank/DDBJ databases">
        <authorList>
            <person name="Yang M."/>
            <person name="Zhao D."/>
            <person name="Xiang H."/>
        </authorList>
    </citation>
    <scope>NUCLEOTIDE SEQUENCE [LARGE SCALE GENOMIC DNA]</scope>
    <source>
        <strain evidence="13 14">IM1326</strain>
    </source>
</reference>
<dbReference type="GO" id="GO:0015627">
    <property type="term" value="C:type II protein secretion system complex"/>
    <property type="evidence" value="ECO:0007669"/>
    <property type="project" value="InterPro"/>
</dbReference>
<proteinExistence type="inferred from homology"/>
<dbReference type="Gene3D" id="3.30.420.370">
    <property type="match status" value="1"/>
</dbReference>
<dbReference type="SUPFAM" id="SSF53067">
    <property type="entry name" value="Actin-like ATPase domain"/>
    <property type="match status" value="2"/>
</dbReference>
<keyword evidence="9" id="KW-0472">Membrane</keyword>
<evidence type="ECO:0000259" key="12">
    <source>
        <dbReference type="Pfam" id="PF12693"/>
    </source>
</evidence>
<evidence type="ECO:0000313" key="14">
    <source>
        <dbReference type="Proteomes" id="UP000320359"/>
    </source>
</evidence>
<dbReference type="PIRSF" id="PIRSF015761">
    <property type="entry name" value="Protein_L"/>
    <property type="match status" value="1"/>
</dbReference>
<dbReference type="Pfam" id="PF05134">
    <property type="entry name" value="T2SSL"/>
    <property type="match status" value="1"/>
</dbReference>
<evidence type="ECO:0000313" key="13">
    <source>
        <dbReference type="EMBL" id="TRW50308.1"/>
    </source>
</evidence>
<evidence type="ECO:0000256" key="7">
    <source>
        <dbReference type="ARBA" id="ARBA00022927"/>
    </source>
</evidence>
<evidence type="ECO:0000256" key="2">
    <source>
        <dbReference type="ARBA" id="ARBA00005318"/>
    </source>
</evidence>
<evidence type="ECO:0000256" key="4">
    <source>
        <dbReference type="ARBA" id="ARBA00022475"/>
    </source>
</evidence>
<dbReference type="Gene3D" id="3.30.1360.100">
    <property type="entry name" value="General secretion pathway protein M, EpsM"/>
    <property type="match status" value="1"/>
</dbReference>
<evidence type="ECO:0000256" key="9">
    <source>
        <dbReference type="ARBA" id="ARBA00023136"/>
    </source>
</evidence>
<accession>A0A552X5L6</accession>